<keyword evidence="3" id="KW-0479">Metal-binding</keyword>
<comment type="cofactor">
    <cofactor evidence="1">
        <name>Ca(2+)</name>
        <dbReference type="ChEBI" id="CHEBI:29108"/>
    </cofactor>
</comment>
<dbReference type="Gene3D" id="3.40.50.200">
    <property type="entry name" value="Peptidase S8/S53 domain"/>
    <property type="match status" value="1"/>
</dbReference>
<dbReference type="PROSITE" id="PS51695">
    <property type="entry name" value="SEDOLISIN"/>
    <property type="match status" value="1"/>
</dbReference>
<evidence type="ECO:0000256" key="4">
    <source>
        <dbReference type="ARBA" id="ARBA00022801"/>
    </source>
</evidence>
<evidence type="ECO:0000256" key="3">
    <source>
        <dbReference type="ARBA" id="ARBA00022723"/>
    </source>
</evidence>
<feature type="chain" id="PRO_5045850424" evidence="8">
    <location>
        <begin position="27"/>
        <end position="650"/>
    </location>
</feature>
<organism evidence="10 11">
    <name type="scientific">Branchiibius cervicis</name>
    <dbReference type="NCBI Taxonomy" id="908252"/>
    <lineage>
        <taxon>Bacteria</taxon>
        <taxon>Bacillati</taxon>
        <taxon>Actinomycetota</taxon>
        <taxon>Actinomycetes</taxon>
        <taxon>Micrococcales</taxon>
        <taxon>Dermacoccaceae</taxon>
        <taxon>Branchiibius</taxon>
    </lineage>
</organism>
<sequence length="650" mass="66803">MNRRRIATVTLVATTAAMLPAAASIAADTGGGSSVLVGSGRVFTGPTQSKLLRHGDASGSTAMSLSLLVPLPGQAQAQALAAKGVVLTPAEYTRRFGASQAAVDKASAWAKANGYRVTYVSRDSGQVFVTGTVAKVNRSLSLRMQRASLDAVSGLAPNTDPTIANSSGVIAVAGLSTLSQKEPLNARGLNTSRAARGALKSSHAVTPKANGATDGSAECAFYWGDHLYPKAKKYGVMSNGLCGYIPQDLQKIYGSAGVAAQKPTLGILLWGNDKTMLAQTNAYMKDAGFPQLAAANYKVFSSGQKVPAQCDPTGVNVEQALDVQSTHAIAPNATIHYYDAGSCLDAPLTATLQKMVTAHQVSTISMSFGSGSDRGETAASKAAWDRPLLQASLTGISTFASSGDNGNNTTLPVSDDGKVQGYAGVGLPASSNYTTAVGGTAIGLTSKGVQTVAAGWENRVFRQTNTNTTSSGISDVTFTAPFLPIKGAGGGQSASYAQPSWQKGKVGGYTRRAVPDVSALADPATGYTIRFTDMTNGNEPTYLSVGGTSLASPIVAATVGLAKKKNNSKVGLAAPVFYRLAGTSAIKDINYPNKAGAFYNARNDAGQIVPRQGYVVGLDAKPENLVSAAHWDNVTGVGTPNGAAFFAAFK</sequence>
<evidence type="ECO:0000256" key="1">
    <source>
        <dbReference type="ARBA" id="ARBA00001913"/>
    </source>
</evidence>
<evidence type="ECO:0000313" key="10">
    <source>
        <dbReference type="EMBL" id="MFC6712414.1"/>
    </source>
</evidence>
<evidence type="ECO:0000313" key="11">
    <source>
        <dbReference type="Proteomes" id="UP001596356"/>
    </source>
</evidence>
<proteinExistence type="predicted"/>
<keyword evidence="8" id="KW-0732">Signal</keyword>
<name>A0ABW2AP12_9MICO</name>
<comment type="caution">
    <text evidence="10">The sequence shown here is derived from an EMBL/GenBank/DDBJ whole genome shotgun (WGS) entry which is preliminary data.</text>
</comment>
<dbReference type="InterPro" id="IPR000209">
    <property type="entry name" value="Peptidase_S8/S53_dom"/>
</dbReference>
<evidence type="ECO:0000256" key="5">
    <source>
        <dbReference type="ARBA" id="ARBA00022825"/>
    </source>
</evidence>
<dbReference type="InterPro" id="IPR030400">
    <property type="entry name" value="Sedolisin_dom"/>
</dbReference>
<dbReference type="PANTHER" id="PTHR14218">
    <property type="entry name" value="PROTEASE S8 TRIPEPTIDYL PEPTIDASE I CLN2"/>
    <property type="match status" value="1"/>
</dbReference>
<dbReference type="CDD" id="cd04056">
    <property type="entry name" value="Peptidases_S53"/>
    <property type="match status" value="1"/>
</dbReference>
<feature type="signal peptide" evidence="8">
    <location>
        <begin position="1"/>
        <end position="26"/>
    </location>
</feature>
<dbReference type="SUPFAM" id="SSF54897">
    <property type="entry name" value="Protease propeptides/inhibitors"/>
    <property type="match status" value="1"/>
</dbReference>
<dbReference type="RefSeq" id="WP_377819877.1">
    <property type="nucleotide sequence ID" value="NZ_JBHSWJ010000002.1"/>
</dbReference>
<evidence type="ECO:0000256" key="7">
    <source>
        <dbReference type="ARBA" id="ARBA00023145"/>
    </source>
</evidence>
<dbReference type="InterPro" id="IPR015366">
    <property type="entry name" value="S53_propep"/>
</dbReference>
<evidence type="ECO:0000259" key="9">
    <source>
        <dbReference type="PROSITE" id="PS51695"/>
    </source>
</evidence>
<dbReference type="Proteomes" id="UP001596356">
    <property type="component" value="Unassembled WGS sequence"/>
</dbReference>
<gene>
    <name evidence="10" type="ORF">ACFQBT_00500</name>
</gene>
<dbReference type="SMART" id="SM00944">
    <property type="entry name" value="Pro-kuma_activ"/>
    <property type="match status" value="1"/>
</dbReference>
<dbReference type="SUPFAM" id="SSF52743">
    <property type="entry name" value="Subtilisin-like"/>
    <property type="match status" value="1"/>
</dbReference>
<keyword evidence="6" id="KW-0106">Calcium</keyword>
<evidence type="ECO:0000256" key="6">
    <source>
        <dbReference type="ARBA" id="ARBA00022837"/>
    </source>
</evidence>
<dbReference type="PANTHER" id="PTHR14218:SF15">
    <property type="entry name" value="TRIPEPTIDYL-PEPTIDASE 1"/>
    <property type="match status" value="1"/>
</dbReference>
<evidence type="ECO:0000256" key="8">
    <source>
        <dbReference type="SAM" id="SignalP"/>
    </source>
</evidence>
<dbReference type="Pfam" id="PF00082">
    <property type="entry name" value="Peptidase_S8"/>
    <property type="match status" value="1"/>
</dbReference>
<evidence type="ECO:0000256" key="2">
    <source>
        <dbReference type="ARBA" id="ARBA00022670"/>
    </source>
</evidence>
<keyword evidence="7" id="KW-0865">Zymogen</keyword>
<protein>
    <submittedName>
        <fullName evidence="10">S8 family serine peptidase</fullName>
    </submittedName>
</protein>
<keyword evidence="2" id="KW-0645">Protease</keyword>
<feature type="domain" description="Peptidase S53" evidence="9">
    <location>
        <begin position="243"/>
        <end position="650"/>
    </location>
</feature>
<keyword evidence="11" id="KW-1185">Reference proteome</keyword>
<dbReference type="EMBL" id="JBHSWJ010000002">
    <property type="protein sequence ID" value="MFC6712414.1"/>
    <property type="molecule type" value="Genomic_DNA"/>
</dbReference>
<dbReference type="PROSITE" id="PS00138">
    <property type="entry name" value="SUBTILASE_SER"/>
    <property type="match status" value="1"/>
</dbReference>
<dbReference type="InterPro" id="IPR036852">
    <property type="entry name" value="Peptidase_S8/S53_dom_sf"/>
</dbReference>
<dbReference type="InterPro" id="IPR050819">
    <property type="entry name" value="Tripeptidyl-peptidase_I"/>
</dbReference>
<reference evidence="11" key="1">
    <citation type="journal article" date="2019" name="Int. J. Syst. Evol. Microbiol.">
        <title>The Global Catalogue of Microorganisms (GCM) 10K type strain sequencing project: providing services to taxonomists for standard genome sequencing and annotation.</title>
        <authorList>
            <consortium name="The Broad Institute Genomics Platform"/>
            <consortium name="The Broad Institute Genome Sequencing Center for Infectious Disease"/>
            <person name="Wu L."/>
            <person name="Ma J."/>
        </authorList>
    </citation>
    <scope>NUCLEOTIDE SEQUENCE [LARGE SCALE GENOMIC DNA]</scope>
    <source>
        <strain evidence="11">NBRC 106593</strain>
    </source>
</reference>
<dbReference type="Pfam" id="PF09286">
    <property type="entry name" value="Pro-kuma_activ"/>
    <property type="match status" value="1"/>
</dbReference>
<keyword evidence="4" id="KW-0378">Hydrolase</keyword>
<accession>A0ABW2AP12</accession>
<keyword evidence="5" id="KW-0720">Serine protease</keyword>
<dbReference type="InterPro" id="IPR023828">
    <property type="entry name" value="Peptidase_S8_Ser-AS"/>
</dbReference>